<dbReference type="InterPro" id="IPR008928">
    <property type="entry name" value="6-hairpin_glycosidase_sf"/>
</dbReference>
<dbReference type="Gene3D" id="1.50.10.10">
    <property type="match status" value="2"/>
</dbReference>
<organism evidence="2 3">
    <name type="scientific">Lachnellula subtilissima</name>
    <dbReference type="NCBI Taxonomy" id="602034"/>
    <lineage>
        <taxon>Eukaryota</taxon>
        <taxon>Fungi</taxon>
        <taxon>Dikarya</taxon>
        <taxon>Ascomycota</taxon>
        <taxon>Pezizomycotina</taxon>
        <taxon>Leotiomycetes</taxon>
        <taxon>Helotiales</taxon>
        <taxon>Lachnaceae</taxon>
        <taxon>Lachnellula</taxon>
    </lineage>
</organism>
<dbReference type="GO" id="GO:0004560">
    <property type="term" value="F:alpha-L-fucosidase activity"/>
    <property type="evidence" value="ECO:0007669"/>
    <property type="project" value="TreeGrafter"/>
</dbReference>
<dbReference type="SUPFAM" id="SSF48208">
    <property type="entry name" value="Six-hairpin glycosidases"/>
    <property type="match status" value="1"/>
</dbReference>
<dbReference type="Proteomes" id="UP000462212">
    <property type="component" value="Unassembled WGS sequence"/>
</dbReference>
<dbReference type="AlphaFoldDB" id="A0A8H8S614"/>
<dbReference type="PANTHER" id="PTHR31084:SF18">
    <property type="entry name" value="GLYCOSYL HYDROLASE FAMILY 95 N-TERMINAL DOMAIN-CONTAINING PROTEIN"/>
    <property type="match status" value="1"/>
</dbReference>
<dbReference type="PANTHER" id="PTHR31084">
    <property type="entry name" value="ALPHA-L-FUCOSIDASE 2"/>
    <property type="match status" value="1"/>
</dbReference>
<feature type="domain" description="Glycosyl hydrolase family 95 catalytic" evidence="1">
    <location>
        <begin position="208"/>
        <end position="301"/>
    </location>
</feature>
<evidence type="ECO:0000313" key="3">
    <source>
        <dbReference type="Proteomes" id="UP000462212"/>
    </source>
</evidence>
<evidence type="ECO:0000313" key="2">
    <source>
        <dbReference type="EMBL" id="TVY46147.1"/>
    </source>
</evidence>
<dbReference type="InterPro" id="IPR012341">
    <property type="entry name" value="6hp_glycosidase-like_sf"/>
</dbReference>
<comment type="caution">
    <text evidence="2">The sequence shown here is derived from an EMBL/GenBank/DDBJ whole genome shotgun (WGS) entry which is preliminary data.</text>
</comment>
<name>A0A8H8S614_9HELO</name>
<feature type="domain" description="Glycosyl hydrolase family 95 catalytic" evidence="1">
    <location>
        <begin position="1"/>
        <end position="149"/>
    </location>
</feature>
<accession>A0A8H8S614</accession>
<reference evidence="2 3" key="1">
    <citation type="submission" date="2018-05" db="EMBL/GenBank/DDBJ databases">
        <title>Genome sequencing and assembly of the regulated plant pathogen Lachnellula willkommii and related sister species for the development of diagnostic species identification markers.</title>
        <authorList>
            <person name="Giroux E."/>
            <person name="Bilodeau G."/>
        </authorList>
    </citation>
    <scope>NUCLEOTIDE SEQUENCE [LARGE SCALE GENOMIC DNA]</scope>
    <source>
        <strain evidence="2 3">CBS 197.66</strain>
    </source>
</reference>
<dbReference type="EMBL" id="QGMJ01000001">
    <property type="protein sequence ID" value="TVY46147.1"/>
    <property type="molecule type" value="Genomic_DNA"/>
</dbReference>
<dbReference type="InterPro" id="IPR054363">
    <property type="entry name" value="GH95_cat"/>
</dbReference>
<evidence type="ECO:0000259" key="1">
    <source>
        <dbReference type="Pfam" id="PF22124"/>
    </source>
</evidence>
<dbReference type="OrthoDB" id="2848340at2759"/>
<gene>
    <name evidence="2" type="primary">FUC95A_0</name>
    <name evidence="2" type="ORF">LSUB1_G000050</name>
</gene>
<dbReference type="Pfam" id="PF22124">
    <property type="entry name" value="Glyco_hydro_95_cat"/>
    <property type="match status" value="2"/>
</dbReference>
<keyword evidence="3" id="KW-1185">Reference proteome</keyword>
<dbReference type="GO" id="GO:0005975">
    <property type="term" value="P:carbohydrate metabolic process"/>
    <property type="evidence" value="ECO:0007669"/>
    <property type="project" value="InterPro"/>
</dbReference>
<protein>
    <submittedName>
        <fullName evidence="2">Alpha-L-fucosidase</fullName>
    </submittedName>
</protein>
<sequence length="321" mass="35805">MSSSRPGLKTLPATLQGIWNESMSPPWGSKITININAEMNYWLAETCNLSECHKPLFAHMKRLQQNGKVTARKMYDCGGWVAHHNTDLWADSAPQDRWIPATLWPMGGAWLSTHIWQHFEFSGDKAFLAEAYDVLRGSVECFCDFLWKRMAIWPPTLHCRQKMYTGSRMGKKVVSIPTITHRASRAAAGMARRLRRSRARPQTHLPPMALYPGSQITLSNPLLTNACKKTLARRAAHGGGHTGWSRAWMIALWARLGDGDGAGMHVHDILRTPTHDSLLDDHPPSQIDGNFGATAGITEMLVQSHDGEILLLPALPSSWSE</sequence>
<proteinExistence type="predicted"/>